<keyword evidence="6" id="KW-0966">Cell projection</keyword>
<dbReference type="EMBL" id="AP025592">
    <property type="protein sequence ID" value="BDG08015.1"/>
    <property type="molecule type" value="Genomic_DNA"/>
</dbReference>
<keyword evidence="6" id="KW-0969">Cilium</keyword>
<dbReference type="Gene3D" id="6.10.10.10">
    <property type="entry name" value="Flagellar export chaperone, C-terminal domain"/>
    <property type="match status" value="1"/>
</dbReference>
<organism evidence="6 7">
    <name type="scientific">Anaeromyxobacter paludicola</name>
    <dbReference type="NCBI Taxonomy" id="2918171"/>
    <lineage>
        <taxon>Bacteria</taxon>
        <taxon>Pseudomonadati</taxon>
        <taxon>Myxococcota</taxon>
        <taxon>Myxococcia</taxon>
        <taxon>Myxococcales</taxon>
        <taxon>Cystobacterineae</taxon>
        <taxon>Anaeromyxobacteraceae</taxon>
        <taxon>Anaeromyxobacter</taxon>
    </lineage>
</organism>
<evidence type="ECO:0000256" key="2">
    <source>
        <dbReference type="ARBA" id="ARBA00023143"/>
    </source>
</evidence>
<accession>A0ABM7X849</accession>
<protein>
    <recommendedName>
        <fullName evidence="3">Flagellin</fullName>
    </recommendedName>
</protein>
<dbReference type="RefSeq" id="WP_248345106.1">
    <property type="nucleotide sequence ID" value="NZ_AP025592.1"/>
</dbReference>
<feature type="domain" description="Flagellin N-terminal" evidence="4">
    <location>
        <begin position="5"/>
        <end position="140"/>
    </location>
</feature>
<keyword evidence="2 3" id="KW-0975">Bacterial flagellum</keyword>
<dbReference type="Gene3D" id="1.20.1330.10">
    <property type="entry name" value="f41 fragment of flagellin, N-terminal domain"/>
    <property type="match status" value="2"/>
</dbReference>
<evidence type="ECO:0000313" key="6">
    <source>
        <dbReference type="EMBL" id="BDG08015.1"/>
    </source>
</evidence>
<dbReference type="InterPro" id="IPR042187">
    <property type="entry name" value="Flagellin_C_sub2"/>
</dbReference>
<reference evidence="7" key="1">
    <citation type="journal article" date="2022" name="Int. J. Syst. Evol. Microbiol.">
        <title>Anaeromyxobacter oryzae sp. nov., Anaeromyxobacter diazotrophicus sp. nov. and Anaeromyxobacter paludicola sp. nov., isolated from paddy soils.</title>
        <authorList>
            <person name="Itoh H."/>
            <person name="Xu Z."/>
            <person name="Mise K."/>
            <person name="Masuda Y."/>
            <person name="Ushijima N."/>
            <person name="Hayakawa C."/>
            <person name="Shiratori Y."/>
            <person name="Senoo K."/>
        </authorList>
    </citation>
    <scope>NUCLEOTIDE SEQUENCE [LARGE SCALE GENOMIC DNA]</scope>
    <source>
        <strain evidence="7">Red630</strain>
    </source>
</reference>
<evidence type="ECO:0000256" key="1">
    <source>
        <dbReference type="ARBA" id="ARBA00005709"/>
    </source>
</evidence>
<evidence type="ECO:0000259" key="5">
    <source>
        <dbReference type="Pfam" id="PF00700"/>
    </source>
</evidence>
<comment type="similarity">
    <text evidence="1 3">Belongs to the bacterial flagellin family.</text>
</comment>
<keyword evidence="3" id="KW-0964">Secreted</keyword>
<dbReference type="Pfam" id="PF00700">
    <property type="entry name" value="Flagellin_C"/>
    <property type="match status" value="1"/>
</dbReference>
<dbReference type="PANTHER" id="PTHR42792:SF2">
    <property type="entry name" value="FLAGELLIN"/>
    <property type="match status" value="1"/>
</dbReference>
<dbReference type="Pfam" id="PF00669">
    <property type="entry name" value="Flagellin_N"/>
    <property type="match status" value="1"/>
</dbReference>
<gene>
    <name evidence="6" type="primary">fliC</name>
    <name evidence="6" type="ORF">AMPC_11280</name>
</gene>
<dbReference type="InterPro" id="IPR046358">
    <property type="entry name" value="Flagellin_C"/>
</dbReference>
<dbReference type="Proteomes" id="UP001162734">
    <property type="component" value="Chromosome"/>
</dbReference>
<dbReference type="InterPro" id="IPR001492">
    <property type="entry name" value="Flagellin"/>
</dbReference>
<comment type="function">
    <text evidence="3">Flagellin is the subunit protein which polymerizes to form the filaments of bacterial flagella.</text>
</comment>
<sequence>MSLSIRTNVSSLDAQRNLSATTSQLDSTLSKLSSGYRITKASDDAAGLGVSVSLEAQISSFNQASRNANDGVSLVQTAEGSMNAVTNILTRMRELAMESSSDGVGNSQRAYINTEQTQLANELDRMQQTAKYNGSQLFGASGSSSVLNFQVGIDGTSNDRISVDTSKMSIDSTSLAVNSSSVDLSTATGAQAALAKIDAAIQTISSNRSALGAIANRFQSVISNIQSTVENFSAANSRIKDVDVAEESAKMSRLNILSQAGVSVLAQANQSPQLALKLLG</sequence>
<evidence type="ECO:0000256" key="3">
    <source>
        <dbReference type="RuleBase" id="RU362073"/>
    </source>
</evidence>
<feature type="domain" description="Flagellin C-terminal" evidence="5">
    <location>
        <begin position="195"/>
        <end position="279"/>
    </location>
</feature>
<comment type="subcellular location">
    <subcellularLocation>
        <location evidence="3">Secreted</location>
    </subcellularLocation>
    <subcellularLocation>
        <location evidence="3">Bacterial flagellum</location>
    </subcellularLocation>
</comment>
<dbReference type="PANTHER" id="PTHR42792">
    <property type="entry name" value="FLAGELLIN"/>
    <property type="match status" value="1"/>
</dbReference>
<dbReference type="PRINTS" id="PR00207">
    <property type="entry name" value="FLAGELLIN"/>
</dbReference>
<keyword evidence="6" id="KW-0282">Flagellum</keyword>
<evidence type="ECO:0000259" key="4">
    <source>
        <dbReference type="Pfam" id="PF00669"/>
    </source>
</evidence>
<dbReference type="InterPro" id="IPR001029">
    <property type="entry name" value="Flagellin_N"/>
</dbReference>
<evidence type="ECO:0000313" key="7">
    <source>
        <dbReference type="Proteomes" id="UP001162734"/>
    </source>
</evidence>
<name>A0ABM7X849_9BACT</name>
<keyword evidence="7" id="KW-1185">Reference proteome</keyword>
<dbReference type="SUPFAM" id="SSF64518">
    <property type="entry name" value="Phase 1 flagellin"/>
    <property type="match status" value="1"/>
</dbReference>
<proteinExistence type="inferred from homology"/>